<dbReference type="Gene3D" id="2.40.30.100">
    <property type="entry name" value="AF2212/PG0164-like"/>
    <property type="match status" value="1"/>
</dbReference>
<evidence type="ECO:0008006" key="3">
    <source>
        <dbReference type="Google" id="ProtNLM"/>
    </source>
</evidence>
<comment type="caution">
    <text evidence="1">The sequence shown here is derived from an EMBL/GenBank/DDBJ whole genome shotgun (WGS) entry which is preliminary data.</text>
</comment>
<name>A0A271IWS1_9BACT</name>
<proteinExistence type="predicted"/>
<dbReference type="AlphaFoldDB" id="A0A271IWS1"/>
<keyword evidence="2" id="KW-1185">Reference proteome</keyword>
<reference evidence="1 2" key="1">
    <citation type="submission" date="2016-11" db="EMBL/GenBank/DDBJ databases">
        <title>Study of marine rhodopsin-containing bacteria.</title>
        <authorList>
            <person name="Yoshizawa S."/>
            <person name="Kumagai Y."/>
            <person name="Kogure K."/>
        </authorList>
    </citation>
    <scope>NUCLEOTIDE SEQUENCE [LARGE SCALE GENOMIC DNA]</scope>
    <source>
        <strain evidence="1 2">SAORIC-28</strain>
    </source>
</reference>
<dbReference type="Pfam" id="PF13376">
    <property type="entry name" value="OmdA"/>
    <property type="match status" value="1"/>
</dbReference>
<dbReference type="InterPro" id="IPR037079">
    <property type="entry name" value="AF2212/PG0164-like_sf"/>
</dbReference>
<gene>
    <name evidence="1" type="ORF">BSZ37_01800</name>
</gene>
<protein>
    <recommendedName>
        <fullName evidence="3">DUF1905 domain-containing protein</fullName>
    </recommendedName>
</protein>
<sequence length="162" mass="17491">MPEHVFAGPVLRTDGGLGMHYVPIPTEVDGALDGARIVTGTLAGSESDGVPFRRAVHGRGDGAPKLLFGKKVLAEAGLAFGATAFVELEPAADPDAVHLPAELEEALRQDDAARERFETFTPGRQRSLGVYIDQAKRPATRVRRALDLCEKIRTRTLYGDRD</sequence>
<dbReference type="Proteomes" id="UP000216339">
    <property type="component" value="Unassembled WGS sequence"/>
</dbReference>
<dbReference type="EMBL" id="MQWD01000001">
    <property type="protein sequence ID" value="PAP75264.1"/>
    <property type="molecule type" value="Genomic_DNA"/>
</dbReference>
<organism evidence="1 2">
    <name type="scientific">Rubrivirga marina</name>
    <dbReference type="NCBI Taxonomy" id="1196024"/>
    <lineage>
        <taxon>Bacteria</taxon>
        <taxon>Pseudomonadati</taxon>
        <taxon>Rhodothermota</taxon>
        <taxon>Rhodothermia</taxon>
        <taxon>Rhodothermales</taxon>
        <taxon>Rubricoccaceae</taxon>
        <taxon>Rubrivirga</taxon>
    </lineage>
</organism>
<evidence type="ECO:0000313" key="2">
    <source>
        <dbReference type="Proteomes" id="UP000216339"/>
    </source>
</evidence>
<accession>A0A271IWS1</accession>
<dbReference type="RefSeq" id="WP_179299423.1">
    <property type="nucleotide sequence ID" value="NZ_MQWD01000001.1"/>
</dbReference>
<evidence type="ECO:0000313" key="1">
    <source>
        <dbReference type="EMBL" id="PAP75264.1"/>
    </source>
</evidence>